<feature type="transmembrane region" description="Helical" evidence="5">
    <location>
        <begin position="195"/>
        <end position="219"/>
    </location>
</feature>
<name>A0ABT5U6J2_9GAMM</name>
<dbReference type="RefSeq" id="WP_274687539.1">
    <property type="nucleotide sequence ID" value="NZ_JAPMOU010000003.1"/>
</dbReference>
<keyword evidence="4 5" id="KW-0472">Membrane</keyword>
<feature type="transmembrane region" description="Helical" evidence="5">
    <location>
        <begin position="171"/>
        <end position="189"/>
    </location>
</feature>
<organism evidence="6 7">
    <name type="scientific">Spartinivicinus poritis</name>
    <dbReference type="NCBI Taxonomy" id="2994640"/>
    <lineage>
        <taxon>Bacteria</taxon>
        <taxon>Pseudomonadati</taxon>
        <taxon>Pseudomonadota</taxon>
        <taxon>Gammaproteobacteria</taxon>
        <taxon>Oceanospirillales</taxon>
        <taxon>Zooshikellaceae</taxon>
        <taxon>Spartinivicinus</taxon>
    </lineage>
</organism>
<dbReference type="PANTHER" id="PTHR10361:SF24">
    <property type="entry name" value="P3 PROTEIN"/>
    <property type="match status" value="1"/>
</dbReference>
<sequence length="299" mass="32161">MEVDFLTQVVLPLSLFLIMLGMGLSLTAADFTHVLKDPKAVAIGVVCQMIMLPVMGFVVAKVFSLSPELAVGLMILAFCPGGATSNMITYLSRGDVALSISLTAVVSLVTPFTIPLLTAFMMTMLMDQSQAFSIPIVKTILQLIVISIVPVAIGMIIHNKFPVFSARAEKPVKVFSVLILFIIIAGIVAKNWDNMAGFFVQTGAASLSLNILTLTLGYWTAKLCRLEKREAISIGIEVGIQNGTLALLVAGTLLGNTVMTIPAVTYSLLMFITGGVFGWLVNQRSKWGINEPIDFKRSS</sequence>
<dbReference type="PANTHER" id="PTHR10361">
    <property type="entry name" value="SODIUM-BILE ACID COTRANSPORTER"/>
    <property type="match status" value="1"/>
</dbReference>
<dbReference type="Pfam" id="PF01758">
    <property type="entry name" value="SBF"/>
    <property type="match status" value="1"/>
</dbReference>
<feature type="transmembrane region" description="Helical" evidence="5">
    <location>
        <begin position="6"/>
        <end position="28"/>
    </location>
</feature>
<gene>
    <name evidence="6" type="ORF">ORQ98_04260</name>
</gene>
<dbReference type="EMBL" id="JAPMOU010000003">
    <property type="protein sequence ID" value="MDE1461172.1"/>
    <property type="molecule type" value="Genomic_DNA"/>
</dbReference>
<dbReference type="InterPro" id="IPR002657">
    <property type="entry name" value="BilAc:Na_symport/Acr3"/>
</dbReference>
<evidence type="ECO:0000313" key="7">
    <source>
        <dbReference type="Proteomes" id="UP001528823"/>
    </source>
</evidence>
<evidence type="ECO:0000256" key="4">
    <source>
        <dbReference type="ARBA" id="ARBA00023136"/>
    </source>
</evidence>
<dbReference type="InterPro" id="IPR004710">
    <property type="entry name" value="Bilac:Na_transpt"/>
</dbReference>
<feature type="transmembrane region" description="Helical" evidence="5">
    <location>
        <begin position="260"/>
        <end position="281"/>
    </location>
</feature>
<dbReference type="Proteomes" id="UP001528823">
    <property type="component" value="Unassembled WGS sequence"/>
</dbReference>
<evidence type="ECO:0000256" key="5">
    <source>
        <dbReference type="SAM" id="Phobius"/>
    </source>
</evidence>
<feature type="transmembrane region" description="Helical" evidence="5">
    <location>
        <begin position="231"/>
        <end position="254"/>
    </location>
</feature>
<keyword evidence="2 5" id="KW-0812">Transmembrane</keyword>
<feature type="transmembrane region" description="Helical" evidence="5">
    <location>
        <begin position="140"/>
        <end position="159"/>
    </location>
</feature>
<comment type="subcellular location">
    <subcellularLocation>
        <location evidence="1">Membrane</location>
        <topology evidence="1">Multi-pass membrane protein</topology>
    </subcellularLocation>
</comment>
<accession>A0ABT5U6J2</accession>
<keyword evidence="3 5" id="KW-1133">Transmembrane helix</keyword>
<evidence type="ECO:0000313" key="6">
    <source>
        <dbReference type="EMBL" id="MDE1461172.1"/>
    </source>
</evidence>
<protein>
    <submittedName>
        <fullName evidence="6">Bile acid:sodium symporter family protein</fullName>
    </submittedName>
</protein>
<feature type="transmembrane region" description="Helical" evidence="5">
    <location>
        <begin position="96"/>
        <end position="120"/>
    </location>
</feature>
<evidence type="ECO:0000256" key="1">
    <source>
        <dbReference type="ARBA" id="ARBA00004141"/>
    </source>
</evidence>
<dbReference type="InterPro" id="IPR038770">
    <property type="entry name" value="Na+/solute_symporter_sf"/>
</dbReference>
<proteinExistence type="predicted"/>
<feature type="transmembrane region" description="Helical" evidence="5">
    <location>
        <begin position="69"/>
        <end position="89"/>
    </location>
</feature>
<feature type="transmembrane region" description="Helical" evidence="5">
    <location>
        <begin position="40"/>
        <end position="63"/>
    </location>
</feature>
<comment type="caution">
    <text evidence="6">The sequence shown here is derived from an EMBL/GenBank/DDBJ whole genome shotgun (WGS) entry which is preliminary data.</text>
</comment>
<evidence type="ECO:0000256" key="2">
    <source>
        <dbReference type="ARBA" id="ARBA00022692"/>
    </source>
</evidence>
<evidence type="ECO:0000256" key="3">
    <source>
        <dbReference type="ARBA" id="ARBA00022989"/>
    </source>
</evidence>
<reference evidence="6 7" key="1">
    <citation type="submission" date="2022-11" db="EMBL/GenBank/DDBJ databases">
        <title>Spartinivicinus poritis sp. nov., isolated from scleractinian coral Porites lutea.</title>
        <authorList>
            <person name="Zhang G."/>
            <person name="Cai L."/>
            <person name="Wei Q."/>
        </authorList>
    </citation>
    <scope>NUCLEOTIDE SEQUENCE [LARGE SCALE GENOMIC DNA]</scope>
    <source>
        <strain evidence="6 7">A2-2</strain>
    </source>
</reference>
<keyword evidence="7" id="KW-1185">Reference proteome</keyword>
<dbReference type="Gene3D" id="1.20.1530.20">
    <property type="match status" value="1"/>
</dbReference>